<feature type="domain" description="Protein kinase" evidence="11">
    <location>
        <begin position="130"/>
        <end position="456"/>
    </location>
</feature>
<dbReference type="InterPro" id="IPR050494">
    <property type="entry name" value="Ser_Thr_dual-spec_kinase"/>
</dbReference>
<evidence type="ECO:0000256" key="6">
    <source>
        <dbReference type="ARBA" id="ARBA00022840"/>
    </source>
</evidence>
<evidence type="ECO:0000256" key="1">
    <source>
        <dbReference type="ARBA" id="ARBA00012513"/>
    </source>
</evidence>
<evidence type="ECO:0000259" key="11">
    <source>
        <dbReference type="PROSITE" id="PS50011"/>
    </source>
</evidence>
<dbReference type="GO" id="GO:0004674">
    <property type="term" value="F:protein serine/threonine kinase activity"/>
    <property type="evidence" value="ECO:0007669"/>
    <property type="project" value="UniProtKB-KW"/>
</dbReference>
<name>A0A316USS2_9BASI</name>
<dbReference type="Gene3D" id="3.30.200.20">
    <property type="entry name" value="Phosphorylase Kinase, domain 1"/>
    <property type="match status" value="1"/>
</dbReference>
<dbReference type="InterPro" id="IPR011009">
    <property type="entry name" value="Kinase-like_dom_sf"/>
</dbReference>
<proteinExistence type="inferred from homology"/>
<dbReference type="EC" id="2.7.11.1" evidence="1"/>
<keyword evidence="5 12" id="KW-0418">Kinase</keyword>
<evidence type="ECO:0000313" key="13">
    <source>
        <dbReference type="Proteomes" id="UP000245884"/>
    </source>
</evidence>
<protein>
    <recommendedName>
        <fullName evidence="1">non-specific serine/threonine protein kinase</fullName>
        <ecNumber evidence="1">2.7.11.1</ecNumber>
    </recommendedName>
</protein>
<sequence>MTKAETSIAVPPPASLHEVSAADYDPSVDRKVDEAREQQQQQRDAAPPATEVEVDEEDDIDDMFSLDTEAGEKPKKKKTIRVKKTKNGVALPDATAAGGPAHAGLTSNWDDDEGYYRIVLGERIGPKGRFHVFANLGKGMFSEVVRAKDLGEDGKGSGDSTPDVAIKIVRSQETMYKAGIKEIAHLQKLARLDVDDKRHVVRLVSHFTHRGHLCMVFENLAMNLREVVKRFGKDVGLNLKAVKAYAHQMLLGLALFRKAGIVHADLKPDNVLVNEAKTTLKICDLGSAVDVNEMDLTPYLVSRFYRAPEVILGLPCDASIDTWAVGCTLYELYTGRILFPGRSNNQMLHLIQETKGKVPTKLIRKGQFAHLHFDETNTFLAHAAPTAANSARVVLPTSPVNGQDLKSRLASPQVLRGLDEQEARRTQAFVELLGRMLEVDPAKRITPQEALRHAFLAA</sequence>
<evidence type="ECO:0000256" key="7">
    <source>
        <dbReference type="ARBA" id="ARBA00023596"/>
    </source>
</evidence>
<dbReference type="AlphaFoldDB" id="A0A316USS2"/>
<dbReference type="Gene3D" id="1.10.510.10">
    <property type="entry name" value="Transferase(Phosphotransferase) domain 1"/>
    <property type="match status" value="1"/>
</dbReference>
<evidence type="ECO:0000313" key="12">
    <source>
        <dbReference type="EMBL" id="PWN28337.1"/>
    </source>
</evidence>
<keyword evidence="2 9" id="KW-0723">Serine/threonine-protein kinase</keyword>
<keyword evidence="3" id="KW-0808">Transferase</keyword>
<evidence type="ECO:0000256" key="3">
    <source>
        <dbReference type="ARBA" id="ARBA00022679"/>
    </source>
</evidence>
<dbReference type="RefSeq" id="XP_025362949.1">
    <property type="nucleotide sequence ID" value="XM_025504374.1"/>
</dbReference>
<keyword evidence="13" id="KW-1185">Reference proteome</keyword>
<dbReference type="Pfam" id="PF00069">
    <property type="entry name" value="Pkinase"/>
    <property type="match status" value="1"/>
</dbReference>
<dbReference type="OrthoDB" id="9332038at2759"/>
<dbReference type="InterPro" id="IPR017441">
    <property type="entry name" value="Protein_kinase_ATP_BS"/>
</dbReference>
<evidence type="ECO:0000256" key="5">
    <source>
        <dbReference type="ARBA" id="ARBA00022777"/>
    </source>
</evidence>
<reference evidence="12 13" key="1">
    <citation type="journal article" date="2018" name="Mol. Biol. Evol.">
        <title>Broad Genomic Sampling Reveals a Smut Pathogenic Ancestry of the Fungal Clade Ustilaginomycotina.</title>
        <authorList>
            <person name="Kijpornyongpan T."/>
            <person name="Mondo S.J."/>
            <person name="Barry K."/>
            <person name="Sandor L."/>
            <person name="Lee J."/>
            <person name="Lipzen A."/>
            <person name="Pangilinan J."/>
            <person name="LaButti K."/>
            <person name="Hainaut M."/>
            <person name="Henrissat B."/>
            <person name="Grigoriev I.V."/>
            <person name="Spatafora J.W."/>
            <person name="Aime M.C."/>
        </authorList>
    </citation>
    <scope>NUCLEOTIDE SEQUENCE [LARGE SCALE GENOMIC DNA]</scope>
    <source>
        <strain evidence="12 13">MCA 5214</strain>
    </source>
</reference>
<dbReference type="PANTHER" id="PTHR24058:SF103">
    <property type="entry name" value="SERINE_THREONINE-PROTEIN KINASE PRP4 HOMOLOG"/>
    <property type="match status" value="1"/>
</dbReference>
<dbReference type="GO" id="GO:0005524">
    <property type="term" value="F:ATP binding"/>
    <property type="evidence" value="ECO:0007669"/>
    <property type="project" value="UniProtKB-UniRule"/>
</dbReference>
<feature type="compositionally biased region" description="Low complexity" evidence="10">
    <location>
        <begin position="38"/>
        <end position="51"/>
    </location>
</feature>
<dbReference type="PANTHER" id="PTHR24058">
    <property type="entry name" value="DUAL SPECIFICITY PROTEIN KINASE"/>
    <property type="match status" value="1"/>
</dbReference>
<feature type="binding site" evidence="8">
    <location>
        <position position="167"/>
    </location>
    <ligand>
        <name>ATP</name>
        <dbReference type="ChEBI" id="CHEBI:30616"/>
    </ligand>
</feature>
<keyword evidence="4 8" id="KW-0547">Nucleotide-binding</keyword>
<feature type="compositionally biased region" description="Acidic residues" evidence="10">
    <location>
        <begin position="52"/>
        <end position="62"/>
    </location>
</feature>
<dbReference type="EMBL" id="KZ819665">
    <property type="protein sequence ID" value="PWN28337.1"/>
    <property type="molecule type" value="Genomic_DNA"/>
</dbReference>
<dbReference type="PROSITE" id="PS50011">
    <property type="entry name" value="PROTEIN_KINASE_DOM"/>
    <property type="match status" value="1"/>
</dbReference>
<organism evidence="12 13">
    <name type="scientific">Jaminaea rosea</name>
    <dbReference type="NCBI Taxonomy" id="1569628"/>
    <lineage>
        <taxon>Eukaryota</taxon>
        <taxon>Fungi</taxon>
        <taxon>Dikarya</taxon>
        <taxon>Basidiomycota</taxon>
        <taxon>Ustilaginomycotina</taxon>
        <taxon>Exobasidiomycetes</taxon>
        <taxon>Microstromatales</taxon>
        <taxon>Microstromatales incertae sedis</taxon>
        <taxon>Jaminaea</taxon>
    </lineage>
</organism>
<comment type="similarity">
    <text evidence="7">Belongs to the protein kinase superfamily. CMGC Ser/Thr protein kinase family.</text>
</comment>
<accession>A0A316USS2</accession>
<dbReference type="SUPFAM" id="SSF56112">
    <property type="entry name" value="Protein kinase-like (PK-like)"/>
    <property type="match status" value="1"/>
</dbReference>
<evidence type="ECO:0000256" key="9">
    <source>
        <dbReference type="RuleBase" id="RU000304"/>
    </source>
</evidence>
<dbReference type="InterPro" id="IPR000719">
    <property type="entry name" value="Prot_kinase_dom"/>
</dbReference>
<dbReference type="SMART" id="SM00220">
    <property type="entry name" value="S_TKc"/>
    <property type="match status" value="1"/>
</dbReference>
<gene>
    <name evidence="12" type="ORF">BDZ90DRAFT_218624</name>
</gene>
<feature type="region of interest" description="Disordered" evidence="10">
    <location>
        <begin position="1"/>
        <end position="62"/>
    </location>
</feature>
<evidence type="ECO:0000256" key="2">
    <source>
        <dbReference type="ARBA" id="ARBA00022527"/>
    </source>
</evidence>
<dbReference type="PROSITE" id="PS00108">
    <property type="entry name" value="PROTEIN_KINASE_ST"/>
    <property type="match status" value="1"/>
</dbReference>
<evidence type="ECO:0000256" key="10">
    <source>
        <dbReference type="SAM" id="MobiDB-lite"/>
    </source>
</evidence>
<dbReference type="FunFam" id="1.10.510.10:FF:000078">
    <property type="entry name" value="Serine/threonine-protein kinase PRP4 homolog"/>
    <property type="match status" value="1"/>
</dbReference>
<evidence type="ECO:0000256" key="4">
    <source>
        <dbReference type="ARBA" id="ARBA00022741"/>
    </source>
</evidence>
<dbReference type="STRING" id="1569628.A0A316USS2"/>
<dbReference type="InterPro" id="IPR008271">
    <property type="entry name" value="Ser/Thr_kinase_AS"/>
</dbReference>
<dbReference type="PROSITE" id="PS00107">
    <property type="entry name" value="PROTEIN_KINASE_ATP"/>
    <property type="match status" value="1"/>
</dbReference>
<dbReference type="Proteomes" id="UP000245884">
    <property type="component" value="Unassembled WGS sequence"/>
</dbReference>
<evidence type="ECO:0000256" key="8">
    <source>
        <dbReference type="PROSITE-ProRule" id="PRU10141"/>
    </source>
</evidence>
<keyword evidence="6 8" id="KW-0067">ATP-binding</keyword>
<feature type="compositionally biased region" description="Basic and acidic residues" evidence="10">
    <location>
        <begin position="27"/>
        <end position="37"/>
    </location>
</feature>
<dbReference type="GeneID" id="37026197"/>